<reference evidence="2" key="1">
    <citation type="journal article" date="2021" name="PeerJ">
        <title>Extensive microbial diversity within the chicken gut microbiome revealed by metagenomics and culture.</title>
        <authorList>
            <person name="Gilroy R."/>
            <person name="Ravi A."/>
            <person name="Getino M."/>
            <person name="Pursley I."/>
            <person name="Horton D.L."/>
            <person name="Alikhan N.F."/>
            <person name="Baker D."/>
            <person name="Gharbi K."/>
            <person name="Hall N."/>
            <person name="Watson M."/>
            <person name="Adriaenssens E.M."/>
            <person name="Foster-Nyarko E."/>
            <person name="Jarju S."/>
            <person name="Secka A."/>
            <person name="Antonio M."/>
            <person name="Oren A."/>
            <person name="Chaudhuri R.R."/>
            <person name="La Ragione R."/>
            <person name="Hildebrand F."/>
            <person name="Pallen M.J."/>
        </authorList>
    </citation>
    <scope>NUCLEOTIDE SEQUENCE</scope>
    <source>
        <strain evidence="2">CHK195-6426</strain>
    </source>
</reference>
<name>A0A9D1R792_9FIRM</name>
<dbReference type="EMBL" id="DXGH01000038">
    <property type="protein sequence ID" value="HIW81311.1"/>
    <property type="molecule type" value="Genomic_DNA"/>
</dbReference>
<evidence type="ECO:0000313" key="2">
    <source>
        <dbReference type="EMBL" id="HIW81311.1"/>
    </source>
</evidence>
<accession>A0A9D1R792</accession>
<keyword evidence="1" id="KW-0812">Transmembrane</keyword>
<feature type="transmembrane region" description="Helical" evidence="1">
    <location>
        <begin position="49"/>
        <end position="70"/>
    </location>
</feature>
<comment type="caution">
    <text evidence="2">The sequence shown here is derived from an EMBL/GenBank/DDBJ whole genome shotgun (WGS) entry which is preliminary data.</text>
</comment>
<feature type="transmembrane region" description="Helical" evidence="1">
    <location>
        <begin position="110"/>
        <end position="131"/>
    </location>
</feature>
<gene>
    <name evidence="2" type="ORF">H9742_07235</name>
</gene>
<evidence type="ECO:0000313" key="3">
    <source>
        <dbReference type="Proteomes" id="UP000824265"/>
    </source>
</evidence>
<keyword evidence="1" id="KW-1133">Transmembrane helix</keyword>
<dbReference type="Proteomes" id="UP000824265">
    <property type="component" value="Unassembled WGS sequence"/>
</dbReference>
<proteinExistence type="predicted"/>
<organism evidence="2 3">
    <name type="scientific">Candidatus Acetatifactor stercoripullorum</name>
    <dbReference type="NCBI Taxonomy" id="2838414"/>
    <lineage>
        <taxon>Bacteria</taxon>
        <taxon>Bacillati</taxon>
        <taxon>Bacillota</taxon>
        <taxon>Clostridia</taxon>
        <taxon>Lachnospirales</taxon>
        <taxon>Lachnospiraceae</taxon>
        <taxon>Acetatifactor</taxon>
    </lineage>
</organism>
<feature type="transmembrane region" description="Helical" evidence="1">
    <location>
        <begin position="7"/>
        <end position="29"/>
    </location>
</feature>
<evidence type="ECO:0000256" key="1">
    <source>
        <dbReference type="SAM" id="Phobius"/>
    </source>
</evidence>
<protein>
    <submittedName>
        <fullName evidence="2">Uncharacterized protein</fullName>
    </submittedName>
</protein>
<sequence>MNSAVKNILKILLIGLAATIVRIIGQLFIPAGEQTVLAPSVFAQNGTMPLVFTVYGIFAYSLIASLFLLIRNRLGGNRILQGLKYGLSCCVVWIAYLLEPLPHVAAIDRITYPVADSLVLIAMGLLLGWLFGKTKRWKRCCGVC</sequence>
<keyword evidence="1" id="KW-0472">Membrane</keyword>
<feature type="transmembrane region" description="Helical" evidence="1">
    <location>
        <begin position="82"/>
        <end position="98"/>
    </location>
</feature>
<dbReference type="AlphaFoldDB" id="A0A9D1R792"/>
<reference evidence="2" key="2">
    <citation type="submission" date="2021-04" db="EMBL/GenBank/DDBJ databases">
        <authorList>
            <person name="Gilroy R."/>
        </authorList>
    </citation>
    <scope>NUCLEOTIDE SEQUENCE</scope>
    <source>
        <strain evidence="2">CHK195-6426</strain>
    </source>
</reference>